<feature type="transmembrane region" description="Helical" evidence="2">
    <location>
        <begin position="20"/>
        <end position="39"/>
    </location>
</feature>
<feature type="compositionally biased region" description="Basic and acidic residues" evidence="1">
    <location>
        <begin position="97"/>
        <end position="110"/>
    </location>
</feature>
<accession>A0A1H0K2S4</accession>
<feature type="region of interest" description="Disordered" evidence="1">
    <location>
        <begin position="42"/>
        <end position="129"/>
    </location>
</feature>
<organism evidence="3 4">
    <name type="scientific">Actinacidiphila guanduensis</name>
    <dbReference type="NCBI Taxonomy" id="310781"/>
    <lineage>
        <taxon>Bacteria</taxon>
        <taxon>Bacillati</taxon>
        <taxon>Actinomycetota</taxon>
        <taxon>Actinomycetes</taxon>
        <taxon>Kitasatosporales</taxon>
        <taxon>Streptomycetaceae</taxon>
        <taxon>Actinacidiphila</taxon>
    </lineage>
</organism>
<dbReference type="EMBL" id="FNIE01000010">
    <property type="protein sequence ID" value="SDO49971.1"/>
    <property type="molecule type" value="Genomic_DNA"/>
</dbReference>
<dbReference type="InterPro" id="IPR045513">
    <property type="entry name" value="DUF6479"/>
</dbReference>
<keyword evidence="2" id="KW-0472">Membrane</keyword>
<dbReference type="Proteomes" id="UP000199341">
    <property type="component" value="Unassembled WGS sequence"/>
</dbReference>
<keyword evidence="2" id="KW-1133">Transmembrane helix</keyword>
<reference evidence="3 4" key="1">
    <citation type="submission" date="2016-10" db="EMBL/GenBank/DDBJ databases">
        <authorList>
            <person name="de Groot N.N."/>
        </authorList>
    </citation>
    <scope>NUCLEOTIDE SEQUENCE [LARGE SCALE GENOMIC DNA]</scope>
    <source>
        <strain evidence="3 4">CGMCC 4.2022</strain>
    </source>
</reference>
<keyword evidence="2" id="KW-0812">Transmembrane</keyword>
<dbReference type="AlphaFoldDB" id="A0A1H0K2S4"/>
<gene>
    <name evidence="3" type="ORF">SAMN05216259_11080</name>
</gene>
<name>A0A1H0K2S4_9ACTN</name>
<proteinExistence type="predicted"/>
<feature type="compositionally biased region" description="Basic residues" evidence="1">
    <location>
        <begin position="114"/>
        <end position="129"/>
    </location>
</feature>
<dbReference type="Pfam" id="PF20087">
    <property type="entry name" value="DUF6479"/>
    <property type="match status" value="1"/>
</dbReference>
<sequence length="129" mass="14213">MSLSEQYTTQLALPDRAVGPLIIGICIVIVLIGAVYVGMRRVGREPPLPRGRRPRAGAWQTRHEEFDGPSDHGPGHQGEAARSHDSREVEPDVMPTDGRRRFPHEVHDAGVHAGRARTHGRRHSGPNVD</sequence>
<evidence type="ECO:0000256" key="1">
    <source>
        <dbReference type="SAM" id="MobiDB-lite"/>
    </source>
</evidence>
<feature type="compositionally biased region" description="Basic and acidic residues" evidence="1">
    <location>
        <begin position="61"/>
        <end position="90"/>
    </location>
</feature>
<evidence type="ECO:0000313" key="3">
    <source>
        <dbReference type="EMBL" id="SDO49971.1"/>
    </source>
</evidence>
<dbReference type="OrthoDB" id="4240824at2"/>
<dbReference type="RefSeq" id="WP_093786338.1">
    <property type="nucleotide sequence ID" value="NZ_FNIE01000010.1"/>
</dbReference>
<dbReference type="STRING" id="310781.SAMN05216259_11080"/>
<keyword evidence="4" id="KW-1185">Reference proteome</keyword>
<evidence type="ECO:0000256" key="2">
    <source>
        <dbReference type="SAM" id="Phobius"/>
    </source>
</evidence>
<evidence type="ECO:0000313" key="4">
    <source>
        <dbReference type="Proteomes" id="UP000199341"/>
    </source>
</evidence>
<protein>
    <submittedName>
        <fullName evidence="3">Uncharacterized protein</fullName>
    </submittedName>
</protein>